<sequence>MADSASAGRYSVVERVAALRTVDYSQLAARRVVVVGCGALGSAVAMHLVRGGVGNVRVIDRDVVEMRNLSHQVLYTEQDAALGRLKAEAAATHLRGLNTGCVVDGVVADYAPGNAVQLTAGADLLVDGADNLETKLLLNDVAVATATPLVYAGCAGTEGSVLAVLPGVTHCLRCLWPTPGAAAARMTCETRGLLPATAATVAALQSTEALKLLLGLGRDSLCGLLRIDVWDGVLRRVPLPTFSAGPRPCPACGDRDFGYLRGDHRTTARELCGDDTVLLSGPAGATDLGRLQQRHRANTSLRARPECVQIEIDGCRIVAFSSGRTLIYGAGGLNRAKALYARHVIG</sequence>
<proteinExistence type="predicted"/>
<dbReference type="AlphaFoldDB" id="A0A917WW25"/>
<dbReference type="GO" id="GO:0008641">
    <property type="term" value="F:ubiquitin-like modifier activating enzyme activity"/>
    <property type="evidence" value="ECO:0007669"/>
    <property type="project" value="InterPro"/>
</dbReference>
<feature type="domain" description="THIF-type NAD/FAD binding fold" evidence="1">
    <location>
        <begin position="20"/>
        <end position="240"/>
    </location>
</feature>
<dbReference type="GO" id="GO:0004792">
    <property type="term" value="F:thiosulfate-cyanide sulfurtransferase activity"/>
    <property type="evidence" value="ECO:0007669"/>
    <property type="project" value="TreeGrafter"/>
</dbReference>
<organism evidence="2 3">
    <name type="scientific">Micromonospora sonchi</name>
    <dbReference type="NCBI Taxonomy" id="1763543"/>
    <lineage>
        <taxon>Bacteria</taxon>
        <taxon>Bacillati</taxon>
        <taxon>Actinomycetota</taxon>
        <taxon>Actinomycetes</taxon>
        <taxon>Micromonosporales</taxon>
        <taxon>Micromonosporaceae</taxon>
        <taxon>Micromonospora</taxon>
    </lineage>
</organism>
<reference evidence="2" key="2">
    <citation type="submission" date="2020-09" db="EMBL/GenBank/DDBJ databases">
        <authorList>
            <person name="Sun Q."/>
            <person name="Zhou Y."/>
        </authorList>
    </citation>
    <scope>NUCLEOTIDE SEQUENCE</scope>
    <source>
        <strain evidence="2">CGMCC 4.7312</strain>
    </source>
</reference>
<name>A0A917WW25_9ACTN</name>
<evidence type="ECO:0000313" key="3">
    <source>
        <dbReference type="Proteomes" id="UP000608890"/>
    </source>
</evidence>
<dbReference type="InterPro" id="IPR000594">
    <property type="entry name" value="ThiF_NAD_FAD-bd"/>
</dbReference>
<dbReference type="GO" id="GO:0008146">
    <property type="term" value="F:sulfotransferase activity"/>
    <property type="evidence" value="ECO:0007669"/>
    <property type="project" value="TreeGrafter"/>
</dbReference>
<keyword evidence="3" id="KW-1185">Reference proteome</keyword>
<dbReference type="GO" id="GO:0016779">
    <property type="term" value="F:nucleotidyltransferase activity"/>
    <property type="evidence" value="ECO:0007669"/>
    <property type="project" value="TreeGrafter"/>
</dbReference>
<dbReference type="RefSeq" id="WP_189042474.1">
    <property type="nucleotide sequence ID" value="NZ_BMNB01000006.1"/>
</dbReference>
<dbReference type="Proteomes" id="UP000608890">
    <property type="component" value="Unassembled WGS sequence"/>
</dbReference>
<dbReference type="InterPro" id="IPR045886">
    <property type="entry name" value="ThiF/MoeB/HesA"/>
</dbReference>
<accession>A0A917WW25</accession>
<reference evidence="2" key="1">
    <citation type="journal article" date="2014" name="Int. J. Syst. Evol. Microbiol.">
        <title>Complete genome sequence of Corynebacterium casei LMG S-19264T (=DSM 44701T), isolated from a smear-ripened cheese.</title>
        <authorList>
            <consortium name="US DOE Joint Genome Institute (JGI-PGF)"/>
            <person name="Walter F."/>
            <person name="Albersmeier A."/>
            <person name="Kalinowski J."/>
            <person name="Ruckert C."/>
        </authorList>
    </citation>
    <scope>NUCLEOTIDE SEQUENCE</scope>
    <source>
        <strain evidence="2">CGMCC 4.7312</strain>
    </source>
</reference>
<evidence type="ECO:0000259" key="1">
    <source>
        <dbReference type="Pfam" id="PF00899"/>
    </source>
</evidence>
<evidence type="ECO:0000313" key="2">
    <source>
        <dbReference type="EMBL" id="GGM34184.1"/>
    </source>
</evidence>
<dbReference type="InterPro" id="IPR035985">
    <property type="entry name" value="Ubiquitin-activating_enz"/>
</dbReference>
<dbReference type="Pfam" id="PF00899">
    <property type="entry name" value="ThiF"/>
    <property type="match status" value="1"/>
</dbReference>
<gene>
    <name evidence="2" type="ORF">GCM10011608_18320</name>
</gene>
<dbReference type="PANTHER" id="PTHR10953">
    <property type="entry name" value="UBIQUITIN-ACTIVATING ENZYME E1"/>
    <property type="match status" value="1"/>
</dbReference>
<dbReference type="SUPFAM" id="SSF69572">
    <property type="entry name" value="Activating enzymes of the ubiquitin-like proteins"/>
    <property type="match status" value="1"/>
</dbReference>
<dbReference type="PANTHER" id="PTHR10953:SF102">
    <property type="entry name" value="ADENYLYLTRANSFERASE AND SULFURTRANSFERASE MOCS3"/>
    <property type="match status" value="1"/>
</dbReference>
<dbReference type="CDD" id="cd00757">
    <property type="entry name" value="ThiF_MoeB_HesA_family"/>
    <property type="match status" value="1"/>
</dbReference>
<dbReference type="Gene3D" id="3.40.50.720">
    <property type="entry name" value="NAD(P)-binding Rossmann-like Domain"/>
    <property type="match status" value="1"/>
</dbReference>
<dbReference type="GO" id="GO:0005829">
    <property type="term" value="C:cytosol"/>
    <property type="evidence" value="ECO:0007669"/>
    <property type="project" value="TreeGrafter"/>
</dbReference>
<comment type="caution">
    <text evidence="2">The sequence shown here is derived from an EMBL/GenBank/DDBJ whole genome shotgun (WGS) entry which is preliminary data.</text>
</comment>
<protein>
    <submittedName>
        <fullName evidence="2">Molybdopterin biosynthesis protein MoeB</fullName>
    </submittedName>
</protein>
<dbReference type="EMBL" id="BMNB01000006">
    <property type="protein sequence ID" value="GGM34184.1"/>
    <property type="molecule type" value="Genomic_DNA"/>
</dbReference>